<dbReference type="EMBL" id="AAHZFN010000002">
    <property type="protein sequence ID" value="ECB9472397.1"/>
    <property type="molecule type" value="Genomic_DNA"/>
</dbReference>
<dbReference type="Proteomes" id="UP000413786">
    <property type="component" value="Unassembled WGS sequence"/>
</dbReference>
<dbReference type="EMBL" id="AABGFX010000005">
    <property type="protein sequence ID" value="EAH3127229.1"/>
    <property type="molecule type" value="Genomic_DNA"/>
</dbReference>
<dbReference type="InterPro" id="IPR008767">
    <property type="entry name" value="Phage_SPP1_head-tail_adaptor"/>
</dbReference>
<evidence type="ECO:0000313" key="58">
    <source>
        <dbReference type="Proteomes" id="UP000533021"/>
    </source>
</evidence>
<evidence type="ECO:0000313" key="39">
    <source>
        <dbReference type="Proteomes" id="UP000371553"/>
    </source>
</evidence>
<dbReference type="Proteomes" id="UP000548826">
    <property type="component" value="Unassembled WGS sequence"/>
</dbReference>
<evidence type="ECO:0000313" key="56">
    <source>
        <dbReference type="Proteomes" id="UP000529135"/>
    </source>
</evidence>
<evidence type="ECO:0000313" key="37">
    <source>
        <dbReference type="Proteomes" id="UP000352246"/>
    </source>
</evidence>
<dbReference type="Proteomes" id="UP000529135">
    <property type="component" value="Unassembled WGS sequence"/>
</dbReference>
<evidence type="ECO:0000313" key="33">
    <source>
        <dbReference type="Proteomes" id="UP000331186"/>
    </source>
</evidence>
<evidence type="ECO:0000313" key="23">
    <source>
        <dbReference type="EMBL" id="ECB9514071.1"/>
    </source>
</evidence>
<dbReference type="Gene3D" id="2.40.10.270">
    <property type="entry name" value="Bacteriophage SPP1 head-tail adaptor protein"/>
    <property type="match status" value="1"/>
</dbReference>
<dbReference type="Proteomes" id="UP000533021">
    <property type="component" value="Unassembled WGS sequence"/>
</dbReference>
<dbReference type="Proteomes" id="UP000345329">
    <property type="component" value="Unassembled WGS sequence"/>
</dbReference>
<dbReference type="Proteomes" id="UP000566597">
    <property type="component" value="Unassembled WGS sequence"/>
</dbReference>
<evidence type="ECO:0000313" key="6">
    <source>
        <dbReference type="EMBL" id="EAD5787977.1"/>
    </source>
</evidence>
<accession>A0A2A5ZJU3</accession>
<evidence type="ECO:0000313" key="59">
    <source>
        <dbReference type="Proteomes" id="UP000546397"/>
    </source>
</evidence>
<evidence type="ECO:0000313" key="19">
    <source>
        <dbReference type="EMBL" id="EAH3127229.1"/>
    </source>
</evidence>
<evidence type="ECO:0000313" key="5">
    <source>
        <dbReference type="EMBL" id="EAD5773421.1"/>
    </source>
</evidence>
<evidence type="ECO:0000313" key="42">
    <source>
        <dbReference type="Proteomes" id="UP000389283"/>
    </source>
</evidence>
<evidence type="ECO:0000313" key="3">
    <source>
        <dbReference type="EMBL" id="EAD1184067.1"/>
    </source>
</evidence>
<evidence type="ECO:0000313" key="13">
    <source>
        <dbReference type="EMBL" id="EAG9520457.1"/>
    </source>
</evidence>
<dbReference type="Proteomes" id="UP000331186">
    <property type="component" value="Unassembled WGS sequence"/>
</dbReference>
<dbReference type="EMBL" id="AACKDQ010000015">
    <property type="protein sequence ID" value="EAK9317027.1"/>
    <property type="molecule type" value="Genomic_DNA"/>
</dbReference>
<evidence type="ECO:0000313" key="55">
    <source>
        <dbReference type="Proteomes" id="UP000525850"/>
    </source>
</evidence>
<dbReference type="Proteomes" id="UP000467347">
    <property type="component" value="Unassembled WGS sequence"/>
</dbReference>
<dbReference type="Proteomes" id="UP000389283">
    <property type="component" value="Unassembled WGS sequence"/>
</dbReference>
<evidence type="ECO:0000313" key="7">
    <source>
        <dbReference type="EMBL" id="EAD8144670.1"/>
    </source>
</evidence>
<evidence type="ECO:0000313" key="50">
    <source>
        <dbReference type="Proteomes" id="UP000478704"/>
    </source>
</evidence>
<reference evidence="31 32" key="1">
    <citation type="journal article" date="2018" name="BMC Genomics">
        <title>Genes significantly associated with lineage II food isolates of Listeria monocytogenes.</title>
        <authorList>
            <person name="Pirone-Davies C."/>
            <person name="Chen Y."/>
            <person name="Pightling A."/>
            <person name="Ryan G."/>
            <person name="Wang Y."/>
            <person name="Yao K."/>
            <person name="Hoffmann M."/>
            <person name="Allard M.W."/>
        </authorList>
    </citation>
    <scope>NUCLEOTIDE SEQUENCE [LARGE SCALE GENOMIC DNA]</scope>
    <source>
        <strain evidence="31 32">PNUSAL000190</strain>
    </source>
</reference>
<evidence type="ECO:0000313" key="35">
    <source>
        <dbReference type="Proteomes" id="UP000344343"/>
    </source>
</evidence>
<dbReference type="EMBL" id="AABFVG010000002">
    <property type="protein sequence ID" value="EAH2280987.1"/>
    <property type="molecule type" value="Genomic_DNA"/>
</dbReference>
<dbReference type="NCBIfam" id="TIGR01563">
    <property type="entry name" value="gp16_SPP1"/>
    <property type="match status" value="1"/>
</dbReference>
<organism evidence="29 49">
    <name type="scientific">Listeria monocytogenes</name>
    <dbReference type="NCBI Taxonomy" id="1639"/>
    <lineage>
        <taxon>Bacteria</taxon>
        <taxon>Bacillati</taxon>
        <taxon>Bacillota</taxon>
        <taxon>Bacilli</taxon>
        <taxon>Bacillales</taxon>
        <taxon>Listeriaceae</taxon>
        <taxon>Listeria</taxon>
    </lineage>
</organism>
<dbReference type="EMBL" id="AAANYR010000014">
    <property type="protein sequence ID" value="EAD5787977.1"/>
    <property type="molecule type" value="Genomic_DNA"/>
</dbReference>
<evidence type="ECO:0000313" key="57">
    <source>
        <dbReference type="Proteomes" id="UP000530452"/>
    </source>
</evidence>
<dbReference type="AlphaFoldDB" id="A0A2A5ZJU3"/>
<dbReference type="EMBL" id="AABAWE010000001">
    <property type="protein sequence ID" value="EAG2086088.1"/>
    <property type="molecule type" value="Genomic_DNA"/>
</dbReference>
<dbReference type="EMBL" id="AABGHY010000001">
    <property type="protein sequence ID" value="EAH3292783.1"/>
    <property type="molecule type" value="Genomic_DNA"/>
</dbReference>
<sequence length="106" mass="12517">MDFEELTDRITFRQKKNKKNNYGESEEVKEAVGSCWAGVRRATIKEFSDTEGRANTITFIIRKKQRFNIDSTQVIFYEGNDFEIIEMPPTAQADDFKLIKARWVEW</sequence>
<dbReference type="Proteomes" id="UP000455569">
    <property type="component" value="Unassembled WGS sequence"/>
</dbReference>
<evidence type="ECO:0000313" key="12">
    <source>
        <dbReference type="EMBL" id="EAG2998197.1"/>
    </source>
</evidence>
<dbReference type="Proteomes" id="UP000344343">
    <property type="component" value="Unassembled WGS sequence"/>
</dbReference>
<evidence type="ECO:0000313" key="51">
    <source>
        <dbReference type="Proteomes" id="UP000478945"/>
    </source>
</evidence>
<evidence type="ECO:0000313" key="48">
    <source>
        <dbReference type="Proteomes" id="UP000455569"/>
    </source>
</evidence>
<dbReference type="RefSeq" id="WP_012951327.1">
    <property type="nucleotide sequence ID" value="NC_021823.1"/>
</dbReference>
<dbReference type="Proteomes" id="UP000517258">
    <property type="component" value="Unassembled WGS sequence"/>
</dbReference>
<evidence type="ECO:0000313" key="14">
    <source>
        <dbReference type="EMBL" id="EAG9857138.1"/>
    </source>
</evidence>
<dbReference type="EMBL" id="AABBAW010000001">
    <property type="protein sequence ID" value="EAG2514173.1"/>
    <property type="molecule type" value="Genomic_DNA"/>
</dbReference>
<evidence type="ECO:0000313" key="32">
    <source>
        <dbReference type="Proteomes" id="UP000285054"/>
    </source>
</evidence>
<evidence type="ECO:0000313" key="36">
    <source>
        <dbReference type="Proteomes" id="UP000345329"/>
    </source>
</evidence>
<dbReference type="EMBL" id="AAAPCR010000001">
    <property type="protein sequence ID" value="EAD8144670.1"/>
    <property type="molecule type" value="Genomic_DNA"/>
</dbReference>
<dbReference type="EMBL" id="AAAJKI010000008">
    <property type="protein sequence ID" value="EAC6547646.1"/>
    <property type="molecule type" value="Genomic_DNA"/>
</dbReference>
<dbReference type="EMBL" id="AABFMV010000005">
    <property type="protein sequence ID" value="EAH1615305.1"/>
    <property type="molecule type" value="Genomic_DNA"/>
</dbReference>
<dbReference type="Proteomes" id="UP000376505">
    <property type="component" value="Unassembled WGS sequence"/>
</dbReference>
<evidence type="ECO:0000313" key="47">
    <source>
        <dbReference type="Proteomes" id="UP000423131"/>
    </source>
</evidence>
<dbReference type="Proteomes" id="UP000549379">
    <property type="component" value="Unassembled WGS sequence"/>
</dbReference>
<evidence type="ECO:0000313" key="62">
    <source>
        <dbReference type="Proteomes" id="UP000566597"/>
    </source>
</evidence>
<protein>
    <submittedName>
        <fullName evidence="1">Head-tail adaptor protein</fullName>
    </submittedName>
    <submittedName>
        <fullName evidence="29">Phage head closure protein</fullName>
    </submittedName>
</protein>
<dbReference type="Proteomes" id="UP000478945">
    <property type="component" value="Unassembled WGS sequence"/>
</dbReference>
<evidence type="ECO:0000313" key="45">
    <source>
        <dbReference type="Proteomes" id="UP000410967"/>
    </source>
</evidence>
<evidence type="ECO:0000313" key="30">
    <source>
        <dbReference type="EMBL" id="EDP8514335.1"/>
    </source>
</evidence>
<dbReference type="InterPro" id="IPR038666">
    <property type="entry name" value="SSP1_head-tail_sf"/>
</dbReference>
<dbReference type="EMBL" id="AANPAU010000006">
    <property type="protein sequence ID" value="EDP8514335.1"/>
    <property type="molecule type" value="Genomic_DNA"/>
</dbReference>
<evidence type="ECO:0000313" key="2">
    <source>
        <dbReference type="EMBL" id="EAC6547646.1"/>
    </source>
</evidence>
<evidence type="ECO:0000313" key="20">
    <source>
        <dbReference type="EMBL" id="EAH3292783.1"/>
    </source>
</evidence>
<evidence type="ECO:0000313" key="54">
    <source>
        <dbReference type="Proteomes" id="UP000525068"/>
    </source>
</evidence>
<dbReference type="Proteomes" id="UP000481141">
    <property type="component" value="Unassembled WGS sequence"/>
</dbReference>
<dbReference type="EMBL" id="AAISWI010000021">
    <property type="protein sequence ID" value="ECH7212640.1"/>
    <property type="molecule type" value="Genomic_DNA"/>
</dbReference>
<dbReference type="Proteomes" id="UP000337746">
    <property type="component" value="Unassembled WGS sequence"/>
</dbReference>
<evidence type="ECO:0000313" key="21">
    <source>
        <dbReference type="EMBL" id="EAK9317027.1"/>
    </source>
</evidence>
<dbReference type="EMBL" id="AABAYG010000005">
    <property type="protein sequence ID" value="EAG2245898.1"/>
    <property type="molecule type" value="Genomic_DNA"/>
</dbReference>
<comment type="caution">
    <text evidence="29">The sequence shown here is derived from an EMBL/GenBank/DDBJ whole genome shotgun (WGS) entry which is preliminary data.</text>
</comment>
<dbReference type="Proteomes" id="UP000525850">
    <property type="component" value="Unassembled WGS sequence"/>
</dbReference>
<evidence type="ECO:0000313" key="31">
    <source>
        <dbReference type="EMBL" id="RJZ24196.1"/>
    </source>
</evidence>
<evidence type="ECO:0000313" key="16">
    <source>
        <dbReference type="EMBL" id="EAH0252741.1"/>
    </source>
</evidence>
<evidence type="ECO:0000313" key="22">
    <source>
        <dbReference type="EMBL" id="ECB9472397.1"/>
    </source>
</evidence>
<dbReference type="EMBL" id="AAAQQZ010000005">
    <property type="protein sequence ID" value="EAE1339281.1"/>
    <property type="molecule type" value="Genomic_DNA"/>
</dbReference>
<evidence type="ECO:0000313" key="41">
    <source>
        <dbReference type="Proteomes" id="UP000379076"/>
    </source>
</evidence>
<dbReference type="Proteomes" id="UP000398321">
    <property type="component" value="Unassembled WGS sequence"/>
</dbReference>
<proteinExistence type="predicted"/>
<dbReference type="Proteomes" id="UP000423131">
    <property type="component" value="Unassembled WGS sequence"/>
</dbReference>
<dbReference type="Proteomes" id="UP000546397">
    <property type="component" value="Unassembled WGS sequence"/>
</dbReference>
<evidence type="ECO:0000313" key="38">
    <source>
        <dbReference type="Proteomes" id="UP000364988"/>
    </source>
</evidence>
<evidence type="ECO:0000313" key="10">
    <source>
        <dbReference type="EMBL" id="EAG2245898.1"/>
    </source>
</evidence>
<dbReference type="EMBL" id="QXKO01000001">
    <property type="protein sequence ID" value="RJZ24196.1"/>
    <property type="molecule type" value="Genomic_DNA"/>
</dbReference>
<evidence type="ECO:0000313" key="25">
    <source>
        <dbReference type="EMBL" id="ECH7212640.1"/>
    </source>
</evidence>
<dbReference type="Proteomes" id="UP000530452">
    <property type="component" value="Unassembled WGS sequence"/>
</dbReference>
<evidence type="ECO:0000313" key="1">
    <source>
        <dbReference type="EMBL" id="EAC4483037.1"/>
    </source>
</evidence>
<evidence type="ECO:0000313" key="34">
    <source>
        <dbReference type="Proteomes" id="UP000337746"/>
    </source>
</evidence>
<evidence type="ECO:0000313" key="40">
    <source>
        <dbReference type="Proteomes" id="UP000376505"/>
    </source>
</evidence>
<dbReference type="Proteomes" id="UP000379076">
    <property type="component" value="Unassembled WGS sequence"/>
</dbReference>
<dbReference type="EMBL" id="AAALRN010000001">
    <property type="protein sequence ID" value="EAD1184067.1"/>
    <property type="molecule type" value="Genomic_DNA"/>
</dbReference>
<evidence type="ECO:0000313" key="61">
    <source>
        <dbReference type="Proteomes" id="UP000549379"/>
    </source>
</evidence>
<dbReference type="EMBL" id="AAHZFY010000022">
    <property type="protein sequence ID" value="ECB9514071.1"/>
    <property type="molecule type" value="Genomic_DNA"/>
</dbReference>
<evidence type="ECO:0000313" key="53">
    <source>
        <dbReference type="Proteomes" id="UP000517258"/>
    </source>
</evidence>
<dbReference type="EMBL" id="AABEVI010000005">
    <property type="protein sequence ID" value="EAH0218450.1"/>
    <property type="molecule type" value="Genomic_DNA"/>
</dbReference>
<evidence type="ECO:0000313" key="27">
    <source>
        <dbReference type="EMBL" id="ECY6544786.1"/>
    </source>
</evidence>
<evidence type="ECO:0000313" key="24">
    <source>
        <dbReference type="EMBL" id="ECC1555819.1"/>
    </source>
</evidence>
<evidence type="ECO:0000313" key="44">
    <source>
        <dbReference type="Proteomes" id="UP000403352"/>
    </source>
</evidence>
<evidence type="ECO:0000313" key="43">
    <source>
        <dbReference type="Proteomes" id="UP000398321"/>
    </source>
</evidence>
<dbReference type="Proteomes" id="UP000525068">
    <property type="component" value="Unassembled WGS sequence"/>
</dbReference>
<gene>
    <name evidence="8" type="ORF">ART25_10225</name>
    <name evidence="11" type="ORF">B1N52_03300</name>
    <name evidence="10" type="ORF">B1S26_10840</name>
    <name evidence="12" type="ORF">B5K54_12960</name>
    <name evidence="9" type="ORF">BCZ21_02375</name>
    <name evidence="7" type="ORF">CD20_01155</name>
    <name evidence="17" type="ORF">D4271_07785</name>
    <name evidence="18" type="ORF">D4920_02775</name>
    <name evidence="13" type="ORF">D4B11_11800</name>
    <name evidence="14" type="ORF">D4C60_09050</name>
    <name evidence="15" type="ORF">D4D89_08990</name>
    <name evidence="16" type="ORF">D4U23_10105</name>
    <name evidence="19" type="ORF">D5M70_07920</name>
    <name evidence="20" type="ORF">D5N24_00085</name>
    <name evidence="2" type="ORF">DU018_04600</name>
    <name evidence="31" type="ORF">DYZ50_00202</name>
    <name evidence="1" type="ORF">E0I39_09055</name>
    <name evidence="6" type="ORF">EX365_15625</name>
    <name evidence="5" type="ORF">EXZ73_03860</name>
    <name evidence="27" type="ORF">F6436_10615</name>
    <name evidence="21" type="ORF">FA835_07940</name>
    <name evidence="26" type="ORF">FJU19_08895</name>
    <name evidence="23" type="ORF">FLQ97_10010</name>
    <name evidence="22" type="ORF">FLR03_01755</name>
    <name evidence="24" type="ORF">FNX40_03255</name>
    <name evidence="25" type="ORF">FPL45_15015</name>
    <name evidence="30" type="ORF">G3O21_001759</name>
    <name evidence="29" type="ORF">GJW51_14890</name>
    <name evidence="28" type="ORF">GQG13_00990</name>
    <name evidence="3" type="ORF">QD52_03105</name>
    <name evidence="4" type="ORF">UI29_03130</name>
</gene>
<dbReference type="EMBL" id="AABEVT010000005">
    <property type="protein sequence ID" value="EAH0252741.1"/>
    <property type="molecule type" value="Genomic_DNA"/>
</dbReference>
<name>A0A2A5ZJU3_LISMN</name>
<dbReference type="Proteomes" id="UP000352246">
    <property type="component" value="Unassembled WGS sequence"/>
</dbReference>
<evidence type="ECO:0000313" key="17">
    <source>
        <dbReference type="EMBL" id="EAH1615305.1"/>
    </source>
</evidence>
<reference evidence="29 49" key="4">
    <citation type="submission" date="2019-11" db="EMBL/GenBank/DDBJ databases">
        <authorList>
            <consortium name="GenomeTrakr: Next Generation Sequencing Network for Food Pathogen Tracability"/>
        </authorList>
    </citation>
    <scope>NUCLEOTIDE SEQUENCE [LARGE SCALE GENOMIC DNA]</scope>
    <source>
        <strain evidence="12 61">10B02965A-1</strain>
        <strain evidence="28 48">CFSAN102901</strain>
        <strain evidence="8 41">FDA00006494</strain>
        <strain evidence="3 44">FDA00008584</strain>
        <strain evidence="10">FDA00011243</strain>
        <strain evidence="2 33">FDA00013332</strain>
        <strain evidence="6 35">FDA00013853</strain>
        <strain evidence="22 47">FDA00014336</strain>
        <strain evidence="24 42">FDA00014370</strain>
        <strain evidence="23 43">FDA00014392</strain>
        <strain evidence="25 37">FDA00014472</strain>
        <strain evidence="30">FDA00015054</strain>
        <strain evidence="50">FDA1090798-S029-001</strain>
        <strain evidence="52">FDA956581-098-004</strain>
        <strain evidence="11 55">FDA960927-006-004</strain>
        <strain evidence="9 34">FLAG-54356</strain>
        <strain evidence="5 40">FSIS31901579</strain>
        <strain evidence="7 39">NYAG13B12507-5</strain>
        <strain evidence="29 49">OSF101448</strain>
        <strain evidence="4 36">VA-WGS-00405</strain>
    </source>
</reference>
<dbReference type="Proteomes" id="UP000364988">
    <property type="component" value="Unassembled WGS sequence"/>
</dbReference>
<dbReference type="EMBL" id="AAAIJX010000005">
    <property type="protein sequence ID" value="EAC4483037.1"/>
    <property type="molecule type" value="Genomic_DNA"/>
</dbReference>
<evidence type="ECO:0000313" key="29">
    <source>
        <dbReference type="EMBL" id="EDN9837950.1"/>
    </source>
</evidence>
<evidence type="ECO:0000313" key="18">
    <source>
        <dbReference type="EMBL" id="EAH2280987.1"/>
    </source>
</evidence>
<evidence type="ECO:0000313" key="28">
    <source>
        <dbReference type="EMBL" id="EDN7713693.1"/>
    </source>
</evidence>
<evidence type="ECO:0000313" key="46">
    <source>
        <dbReference type="Proteomes" id="UP000413786"/>
    </source>
</evidence>
<dbReference type="Proteomes" id="UP000478704">
    <property type="component" value="Unassembled WGS sequence"/>
</dbReference>
<dbReference type="EMBL" id="AAIAJJ010000002">
    <property type="protein sequence ID" value="ECC1555819.1"/>
    <property type="molecule type" value="Genomic_DNA"/>
</dbReference>
<reference evidence="21 45" key="3">
    <citation type="submission" date="2019-04" db="EMBL/GenBank/DDBJ databases">
        <authorList>
            <consortium name="GenomeTrakr network: Whole genome sequencing for foodborne pathogen traceback"/>
        </authorList>
    </citation>
    <scope>NUCLEOTIDE SEQUENCE [LARGE SCALE GENOMIC DNA]</scope>
    <source>
        <strain evidence="27 38">FLAG-55987</strain>
        <strain evidence="21 45">PHLUSALM00088</strain>
    </source>
</reference>
<evidence type="ECO:0000313" key="49">
    <source>
        <dbReference type="Proteomes" id="UP000467347"/>
    </source>
</evidence>
<dbReference type="EMBL" id="AALEDS010000010">
    <property type="protein sequence ID" value="ECY6544786.1"/>
    <property type="molecule type" value="Genomic_DNA"/>
</dbReference>
<evidence type="ECO:0000313" key="8">
    <source>
        <dbReference type="EMBL" id="EAE1339281.1"/>
    </source>
</evidence>
<dbReference type="EMBL" id="AAJEKY010000005">
    <property type="protein sequence ID" value="ECL0131210.1"/>
    <property type="molecule type" value="Genomic_DNA"/>
</dbReference>
<evidence type="ECO:0000313" key="11">
    <source>
        <dbReference type="EMBL" id="EAG2514173.1"/>
    </source>
</evidence>
<evidence type="ECO:0000313" key="4">
    <source>
        <dbReference type="EMBL" id="EAD3791765.1"/>
    </source>
</evidence>
<evidence type="ECO:0000313" key="9">
    <source>
        <dbReference type="EMBL" id="EAG2086088.1"/>
    </source>
</evidence>
<evidence type="ECO:0000313" key="60">
    <source>
        <dbReference type="Proteomes" id="UP000548826"/>
    </source>
</evidence>
<dbReference type="EMBL" id="AANDSR010000017">
    <property type="protein sequence ID" value="EDN9837950.1"/>
    <property type="molecule type" value="Genomic_DNA"/>
</dbReference>
<dbReference type="EMBL" id="AANCRK010000001">
    <property type="protein sequence ID" value="EDN7713693.1"/>
    <property type="molecule type" value="Genomic_DNA"/>
</dbReference>
<dbReference type="Proteomes" id="UP000410967">
    <property type="component" value="Unassembled WGS sequence"/>
</dbReference>
<reference evidence="53 54" key="2">
    <citation type="submission" date="2019-04" db="EMBL/GenBank/DDBJ databases">
        <authorList>
            <person name="Ashton P.M."/>
            <person name="Dallman T."/>
            <person name="Nair S."/>
            <person name="De Pinna E."/>
            <person name="Peters T."/>
            <person name="Grant K."/>
        </authorList>
    </citation>
    <scope>NUCLEOTIDE SEQUENCE [LARGE SCALE GENOMIC DNA]</scope>
    <source>
        <strain evidence="18 58">282333</strain>
        <strain evidence="20 57">282352</strain>
        <strain evidence="13 59">289003</strain>
        <strain evidence="16 62">406731</strain>
        <strain evidence="14 60">429821</strain>
        <strain evidence="17 54">562417</strain>
        <strain evidence="19 56">562428</strain>
        <strain evidence="15 53">563356</strain>
        <strain evidence="1 46">688377</strain>
        <strain evidence="26 51">760311</strain>
    </source>
</reference>
<dbReference type="EMBL" id="AAAMZD010000001">
    <property type="protein sequence ID" value="EAD3791765.1"/>
    <property type="molecule type" value="Genomic_DNA"/>
</dbReference>
<evidence type="ECO:0000313" key="26">
    <source>
        <dbReference type="EMBL" id="ECL0131210.1"/>
    </source>
</evidence>
<dbReference type="EMBL" id="AAANYN010000004">
    <property type="protein sequence ID" value="EAD5773421.1"/>
    <property type="molecule type" value="Genomic_DNA"/>
</dbReference>
<evidence type="ECO:0000313" key="15">
    <source>
        <dbReference type="EMBL" id="EAH0218450.1"/>
    </source>
</evidence>
<dbReference type="EMBL" id="AABEMN010000018">
    <property type="protein sequence ID" value="EAG9520457.1"/>
    <property type="molecule type" value="Genomic_DNA"/>
</dbReference>
<dbReference type="Proteomes" id="UP000285054">
    <property type="component" value="Unassembled WGS sequence"/>
</dbReference>
<evidence type="ECO:0000313" key="52">
    <source>
        <dbReference type="Proteomes" id="UP000481141"/>
    </source>
</evidence>
<dbReference type="EMBL" id="AABBHO010000047">
    <property type="protein sequence ID" value="EAG2998197.1"/>
    <property type="molecule type" value="Genomic_DNA"/>
</dbReference>
<dbReference type="Proteomes" id="UP000403352">
    <property type="component" value="Unassembled WGS sequence"/>
</dbReference>
<dbReference type="EMBL" id="AABEQV010000005">
    <property type="protein sequence ID" value="EAG9857138.1"/>
    <property type="molecule type" value="Genomic_DNA"/>
</dbReference>
<dbReference type="Proteomes" id="UP000371553">
    <property type="component" value="Unassembled WGS sequence"/>
</dbReference>
<dbReference type="Pfam" id="PF05521">
    <property type="entry name" value="Phage_HCP"/>
    <property type="match status" value="1"/>
</dbReference>